<name>A0ABU7XIF7_9HYPH</name>
<reference evidence="3 4" key="1">
    <citation type="submission" date="2024-02" db="EMBL/GenBank/DDBJ databases">
        <authorList>
            <person name="Grouzdev D."/>
        </authorList>
    </citation>
    <scope>NUCLEOTIDE SEQUENCE [LARGE SCALE GENOMIC DNA]</scope>
    <source>
        <strain evidence="3 4">9N</strain>
    </source>
</reference>
<feature type="transmembrane region" description="Helical" evidence="1">
    <location>
        <begin position="94"/>
        <end position="116"/>
    </location>
</feature>
<keyword evidence="4" id="KW-1185">Reference proteome</keyword>
<feature type="domain" description="Urate oxidase N-terminal" evidence="2">
    <location>
        <begin position="122"/>
        <end position="185"/>
    </location>
</feature>
<keyword evidence="1" id="KW-1133">Transmembrane helix</keyword>
<feature type="transmembrane region" description="Helical" evidence="1">
    <location>
        <begin position="122"/>
        <end position="141"/>
    </location>
</feature>
<proteinExistence type="predicted"/>
<sequence>MEDIVKKLTSTLEKLYGALGLGTAIAVALLILLHHSDISAGYIGPFFTFLHVISGVLWIGLLYYFNFVQIPTAPKLPAELKPAIGKFIAPEALFWFRWAAASTVATGLIIFASGAAVINNTIVIGAILGLIMAYNVWFLIWPNQKIALGITPADDAAKAKSARLAMLVSRTNFVLSIPMLYCMVTARLVG</sequence>
<dbReference type="InterPro" id="IPR010389">
    <property type="entry name" value="Urate_ox_N"/>
</dbReference>
<evidence type="ECO:0000313" key="3">
    <source>
        <dbReference type="EMBL" id="MEF3367171.1"/>
    </source>
</evidence>
<feature type="transmembrane region" description="Helical" evidence="1">
    <location>
        <begin position="42"/>
        <end position="65"/>
    </location>
</feature>
<gene>
    <name evidence="3" type="ORF">V3H18_11565</name>
</gene>
<accession>A0ABU7XIF7</accession>
<dbReference type="Pfam" id="PF06181">
    <property type="entry name" value="Urate_ox_N"/>
    <property type="match status" value="1"/>
</dbReference>
<feature type="transmembrane region" description="Helical" evidence="1">
    <location>
        <begin position="15"/>
        <end position="36"/>
    </location>
</feature>
<evidence type="ECO:0000256" key="1">
    <source>
        <dbReference type="SAM" id="Phobius"/>
    </source>
</evidence>
<evidence type="ECO:0000259" key="2">
    <source>
        <dbReference type="Pfam" id="PF06181"/>
    </source>
</evidence>
<protein>
    <submittedName>
        <fullName evidence="3">Urate hydroxylase PuuD</fullName>
    </submittedName>
</protein>
<feature type="transmembrane region" description="Helical" evidence="1">
    <location>
        <begin position="167"/>
        <end position="189"/>
    </location>
</feature>
<dbReference type="Proteomes" id="UP001350748">
    <property type="component" value="Unassembled WGS sequence"/>
</dbReference>
<organism evidence="3 4">
    <name type="scientific">Methylocystis borbori</name>
    <dbReference type="NCBI Taxonomy" id="3118750"/>
    <lineage>
        <taxon>Bacteria</taxon>
        <taxon>Pseudomonadati</taxon>
        <taxon>Pseudomonadota</taxon>
        <taxon>Alphaproteobacteria</taxon>
        <taxon>Hyphomicrobiales</taxon>
        <taxon>Methylocystaceae</taxon>
        <taxon>Methylocystis</taxon>
    </lineage>
</organism>
<dbReference type="RefSeq" id="WP_332082206.1">
    <property type="nucleotide sequence ID" value="NZ_JAZHYN010000033.1"/>
</dbReference>
<dbReference type="EMBL" id="JAZHYN010000033">
    <property type="protein sequence ID" value="MEF3367171.1"/>
    <property type="molecule type" value="Genomic_DNA"/>
</dbReference>
<comment type="caution">
    <text evidence="3">The sequence shown here is derived from an EMBL/GenBank/DDBJ whole genome shotgun (WGS) entry which is preliminary data.</text>
</comment>
<keyword evidence="1" id="KW-0812">Transmembrane</keyword>
<keyword evidence="1" id="KW-0472">Membrane</keyword>
<evidence type="ECO:0000313" key="4">
    <source>
        <dbReference type="Proteomes" id="UP001350748"/>
    </source>
</evidence>